<accession>A0A919YCM3</accession>
<organism evidence="1 2">
    <name type="scientific">Paenibacillus azoreducens</name>
    <dbReference type="NCBI Taxonomy" id="116718"/>
    <lineage>
        <taxon>Bacteria</taxon>
        <taxon>Bacillati</taxon>
        <taxon>Bacillota</taxon>
        <taxon>Bacilli</taxon>
        <taxon>Bacillales</taxon>
        <taxon>Paenibacillaceae</taxon>
        <taxon>Paenibacillus</taxon>
    </lineage>
</organism>
<proteinExistence type="predicted"/>
<reference evidence="1 2" key="1">
    <citation type="submission" date="2021-03" db="EMBL/GenBank/DDBJ databases">
        <title>Antimicrobial resistance genes in bacteria isolated from Japanese honey, and their potential for conferring macrolide and lincosamide resistance in the American foulbrood pathogen Paenibacillus larvae.</title>
        <authorList>
            <person name="Okamoto M."/>
            <person name="Kumagai M."/>
            <person name="Kanamori H."/>
            <person name="Takamatsu D."/>
        </authorList>
    </citation>
    <scope>NUCLEOTIDE SEQUENCE [LARGE SCALE GENOMIC DNA]</scope>
    <source>
        <strain evidence="1 2">J34TS1</strain>
    </source>
</reference>
<evidence type="ECO:0000313" key="2">
    <source>
        <dbReference type="Proteomes" id="UP000682811"/>
    </source>
</evidence>
<evidence type="ECO:0000313" key="1">
    <source>
        <dbReference type="EMBL" id="GIO47258.1"/>
    </source>
</evidence>
<sequence>MMNLQDFLNANPVENLTEEVAISPRFKDEQGNPLKFMIKAMTPAEFEEIRKKATQIKKGKNIEFDSQKFNLSIAINNTINPDFKNADSIKKLGVATPEDYIQRVLLAGELSTLVQKINELSGFDVGMNELVDEVKN</sequence>
<comment type="caution">
    <text evidence="1">The sequence shown here is derived from an EMBL/GenBank/DDBJ whole genome shotgun (WGS) entry which is preliminary data.</text>
</comment>
<keyword evidence="2" id="KW-1185">Reference proteome</keyword>
<dbReference type="AlphaFoldDB" id="A0A919YCM3"/>
<name>A0A919YCM3_9BACL</name>
<dbReference type="Gene3D" id="3.30.2220.30">
    <property type="match status" value="1"/>
</dbReference>
<dbReference type="Proteomes" id="UP000682811">
    <property type="component" value="Unassembled WGS sequence"/>
</dbReference>
<dbReference type="EMBL" id="BORT01000007">
    <property type="protein sequence ID" value="GIO47258.1"/>
    <property type="molecule type" value="Genomic_DNA"/>
</dbReference>
<dbReference type="Pfam" id="PF08890">
    <property type="entry name" value="Phage_TAC_5"/>
    <property type="match status" value="1"/>
</dbReference>
<dbReference type="RefSeq" id="WP_228100941.1">
    <property type="nucleotide sequence ID" value="NZ_AP025343.1"/>
</dbReference>
<dbReference type="InterPro" id="IPR014986">
    <property type="entry name" value="XkdN-like"/>
</dbReference>
<gene>
    <name evidence="1" type="ORF">J34TS1_20230</name>
</gene>
<protein>
    <recommendedName>
        <fullName evidence="3">XkdN-like protein</fullName>
    </recommendedName>
</protein>
<dbReference type="InterPro" id="IPR038559">
    <property type="entry name" value="XkdN-like_sf"/>
</dbReference>
<evidence type="ECO:0008006" key="3">
    <source>
        <dbReference type="Google" id="ProtNLM"/>
    </source>
</evidence>